<dbReference type="AlphaFoldDB" id="A0AAP0HBQ3"/>
<sequence>MDTIHRSHTNASIRFKEKLKAVKLNLKVWNNERSDAEWGRSKGLRKALEDIDRKMELGVNVAELNSERRAHLLELGVLDKRKDLESSQKIKSKWTLEGDENSKFFHAYLKKRRRVNYVKGIKVNGVWLDDPIDVKTAFFEYHSSRFRRVDGNVRLDLSSLNFKTLSPFLASGLSARPSLGESARSRIGSLATSGLGAGEDL</sequence>
<protein>
    <recommendedName>
        <fullName evidence="3">RNA-directed DNA polymerase, eukaryota</fullName>
    </recommendedName>
</protein>
<accession>A0AAP0HBQ3</accession>
<dbReference type="Proteomes" id="UP001408789">
    <property type="component" value="Unassembled WGS sequence"/>
</dbReference>
<keyword evidence="2" id="KW-1185">Reference proteome</keyword>
<name>A0AAP0HBQ3_9ASTR</name>
<proteinExistence type="predicted"/>
<evidence type="ECO:0000313" key="1">
    <source>
        <dbReference type="EMBL" id="KAK9078807.1"/>
    </source>
</evidence>
<evidence type="ECO:0008006" key="3">
    <source>
        <dbReference type="Google" id="ProtNLM"/>
    </source>
</evidence>
<reference evidence="1 2" key="1">
    <citation type="submission" date="2024-04" db="EMBL/GenBank/DDBJ databases">
        <title>The reference genome of an endangered Asteraceae, Deinandra increscens subsp. villosa, native to the Central Coast of California.</title>
        <authorList>
            <person name="Guilliams M."/>
            <person name="Hasenstab-Lehman K."/>
            <person name="Meyer R."/>
            <person name="Mcevoy S."/>
        </authorList>
    </citation>
    <scope>NUCLEOTIDE SEQUENCE [LARGE SCALE GENOMIC DNA]</scope>
    <source>
        <tissue evidence="1">Leaf</tissue>
    </source>
</reference>
<gene>
    <name evidence="1" type="ORF">SSX86_002865</name>
</gene>
<dbReference type="EMBL" id="JBCNJP010000006">
    <property type="protein sequence ID" value="KAK9078807.1"/>
    <property type="molecule type" value="Genomic_DNA"/>
</dbReference>
<evidence type="ECO:0000313" key="2">
    <source>
        <dbReference type="Proteomes" id="UP001408789"/>
    </source>
</evidence>
<organism evidence="1 2">
    <name type="scientific">Deinandra increscens subsp. villosa</name>
    <dbReference type="NCBI Taxonomy" id="3103831"/>
    <lineage>
        <taxon>Eukaryota</taxon>
        <taxon>Viridiplantae</taxon>
        <taxon>Streptophyta</taxon>
        <taxon>Embryophyta</taxon>
        <taxon>Tracheophyta</taxon>
        <taxon>Spermatophyta</taxon>
        <taxon>Magnoliopsida</taxon>
        <taxon>eudicotyledons</taxon>
        <taxon>Gunneridae</taxon>
        <taxon>Pentapetalae</taxon>
        <taxon>asterids</taxon>
        <taxon>campanulids</taxon>
        <taxon>Asterales</taxon>
        <taxon>Asteraceae</taxon>
        <taxon>Asteroideae</taxon>
        <taxon>Heliantheae alliance</taxon>
        <taxon>Madieae</taxon>
        <taxon>Madiinae</taxon>
        <taxon>Deinandra</taxon>
    </lineage>
</organism>
<comment type="caution">
    <text evidence="1">The sequence shown here is derived from an EMBL/GenBank/DDBJ whole genome shotgun (WGS) entry which is preliminary data.</text>
</comment>